<dbReference type="STRING" id="762967.HMPREF9440_02292"/>
<evidence type="ECO:0000313" key="2">
    <source>
        <dbReference type="EMBL" id="EHY30354.1"/>
    </source>
</evidence>
<feature type="compositionally biased region" description="Basic and acidic residues" evidence="1">
    <location>
        <begin position="44"/>
        <end position="56"/>
    </location>
</feature>
<dbReference type="HOGENOM" id="CLU_2810892_0_0_4"/>
<feature type="region of interest" description="Disordered" evidence="1">
    <location>
        <begin position="44"/>
        <end position="67"/>
    </location>
</feature>
<keyword evidence="3" id="KW-1185">Reference proteome</keyword>
<sequence length="67" mass="7472">MRSPRRRGVRFSFVVGVFPPHVPRVRYATKAAILRCADAACKREREISKGPDERAAGRPSPVTNGHE</sequence>
<evidence type="ECO:0000256" key="1">
    <source>
        <dbReference type="SAM" id="MobiDB-lite"/>
    </source>
</evidence>
<dbReference type="EMBL" id="AFBQ01000347">
    <property type="protein sequence ID" value="EHY30354.1"/>
    <property type="molecule type" value="Genomic_DNA"/>
</dbReference>
<proteinExistence type="predicted"/>
<evidence type="ECO:0000313" key="3">
    <source>
        <dbReference type="Proteomes" id="UP000004956"/>
    </source>
</evidence>
<gene>
    <name evidence="2" type="ORF">HMPREF9440_02292</name>
</gene>
<protein>
    <submittedName>
        <fullName evidence="2">Uncharacterized protein</fullName>
    </submittedName>
</protein>
<accession>H3KHP6</accession>
<dbReference type="Proteomes" id="UP000004956">
    <property type="component" value="Unassembled WGS sequence"/>
</dbReference>
<dbReference type="AlphaFoldDB" id="H3KHP6"/>
<comment type="caution">
    <text evidence="2">The sequence shown here is derived from an EMBL/GenBank/DDBJ whole genome shotgun (WGS) entry which is preliminary data.</text>
</comment>
<organism evidence="2 3">
    <name type="scientific">Sutterella parvirubra YIT 11816</name>
    <dbReference type="NCBI Taxonomy" id="762967"/>
    <lineage>
        <taxon>Bacteria</taxon>
        <taxon>Pseudomonadati</taxon>
        <taxon>Pseudomonadota</taxon>
        <taxon>Betaproteobacteria</taxon>
        <taxon>Burkholderiales</taxon>
        <taxon>Sutterellaceae</taxon>
        <taxon>Sutterella</taxon>
    </lineage>
</organism>
<reference evidence="2 3" key="1">
    <citation type="submission" date="2011-11" db="EMBL/GenBank/DDBJ databases">
        <authorList>
            <person name="Weinstock G."/>
            <person name="Sodergren E."/>
            <person name="Clifton S."/>
            <person name="Fulton L."/>
            <person name="Fulton B."/>
            <person name="Courtney L."/>
            <person name="Fronick C."/>
            <person name="Harrison M."/>
            <person name="Strong C."/>
            <person name="Farmer C."/>
            <person name="Delahaunty K."/>
            <person name="Markovic C."/>
            <person name="Hall O."/>
            <person name="Minx P."/>
            <person name="Tomlinson C."/>
            <person name="Mitreva M."/>
            <person name="Hou S."/>
            <person name="Chen J."/>
            <person name="Wollam A."/>
            <person name="Pepin K.H."/>
            <person name="Johnson M."/>
            <person name="Bhonagiri V."/>
            <person name="Zhang X."/>
            <person name="Suruliraj S."/>
            <person name="Warren W."/>
            <person name="Chinwalla A."/>
            <person name="Mardis E.R."/>
            <person name="Wilson R.K."/>
        </authorList>
    </citation>
    <scope>NUCLEOTIDE SEQUENCE [LARGE SCALE GENOMIC DNA]</scope>
    <source>
        <strain evidence="2 3">YIT 11816</strain>
    </source>
</reference>
<name>H3KHP6_9BURK</name>